<dbReference type="KEGG" id="mhf:MHF_1013"/>
<dbReference type="Proteomes" id="UP000007952">
    <property type="component" value="Chromosome"/>
</dbReference>
<dbReference type="HOGENOM" id="CLU_098620_0_0_14"/>
<sequence length="210" mass="23604">MNPATKIATSVFTIGGASAAGGYAWHISQLSKLSSLIETDEEVTQLTKNSSAEDWKEAWTAYKASGNDWKLSDTSPSEAPEAFKSECLKRGEEKVKGTDNIEFQNFKKWCSRNYTVSEWLSKSGLSLLNEQSSSEKWNSAWEKYRDELKKKTSNNAIPDTDSIWTVKDWASHKNNSTVSAGFKEKCSEKSKLKIKNRKDVTYAQVSSWCT</sequence>
<evidence type="ECO:0000313" key="1">
    <source>
        <dbReference type="EMBL" id="AEG73267.1"/>
    </source>
</evidence>
<reference evidence="1 2" key="1">
    <citation type="journal article" date="2011" name="J. Bacteriol.">
        <title>Complete genome sequences of two hemotropic Mycoplasmas, Mycoplasma haemofelis strain Ohio2 and Mycoplasma suis strain Illinois.</title>
        <authorList>
            <person name="Messick J.B."/>
            <person name="Santos A.P."/>
            <person name="Guimaraes A.M."/>
        </authorList>
    </citation>
    <scope>NUCLEOTIDE SEQUENCE [LARGE SCALE GENOMIC DNA]</scope>
    <source>
        <strain evidence="1 2">Ohio2</strain>
    </source>
</reference>
<protein>
    <submittedName>
        <fullName evidence="1">Uncharacterized protein</fullName>
    </submittedName>
</protein>
<dbReference type="BioCyc" id="MHAE859194:G1GR7-1009-MONOMER"/>
<gene>
    <name evidence="1" type="ordered locus">MHF_1013</name>
</gene>
<organism evidence="1 2">
    <name type="scientific">Mycoplasma haemofelis (strain Ohio2)</name>
    <dbReference type="NCBI Taxonomy" id="859194"/>
    <lineage>
        <taxon>Bacteria</taxon>
        <taxon>Bacillati</taxon>
        <taxon>Mycoplasmatota</taxon>
        <taxon>Mollicutes</taxon>
        <taxon>Mycoplasmataceae</taxon>
        <taxon>Mycoplasma</taxon>
    </lineage>
</organism>
<dbReference type="AlphaFoldDB" id="F6FJ69"/>
<accession>F6FJ69</accession>
<dbReference type="EMBL" id="CP002808">
    <property type="protein sequence ID" value="AEG73267.1"/>
    <property type="molecule type" value="Genomic_DNA"/>
</dbReference>
<proteinExistence type="predicted"/>
<reference key="2">
    <citation type="submission" date="2011-05" db="EMBL/GenBank/DDBJ databases">
        <title>The Genome of Mycoplasma haemofelis Strain Ohio2, a pathogenic hemoplasma of the cat.</title>
        <authorList>
            <person name="Santos A.P."/>
            <person name="Guimaraes A.M.S."/>
            <person name="SanMiguel P.J."/>
            <person name="Martin S.W."/>
            <person name="Messick J.B."/>
        </authorList>
    </citation>
    <scope>NUCLEOTIDE SEQUENCE</scope>
    <source>
        <strain>Ohio2</strain>
    </source>
</reference>
<dbReference type="STRING" id="859194.MHF_1013"/>
<name>F6FJ69_MYCHI</name>
<evidence type="ECO:0000313" key="2">
    <source>
        <dbReference type="Proteomes" id="UP000007952"/>
    </source>
</evidence>